<feature type="compositionally biased region" description="Basic and acidic residues" evidence="1">
    <location>
        <begin position="77"/>
        <end position="103"/>
    </location>
</feature>
<reference evidence="2" key="1">
    <citation type="submission" date="2013-12" db="EMBL/GenBank/DDBJ databases">
        <title>The Genome Sequence of Aphanomyces invadans NJM9701.</title>
        <authorList>
            <consortium name="The Broad Institute Genomics Platform"/>
            <person name="Russ C."/>
            <person name="Tyler B."/>
            <person name="van West P."/>
            <person name="Dieguez-Uribeondo J."/>
            <person name="Young S.K."/>
            <person name="Zeng Q."/>
            <person name="Gargeya S."/>
            <person name="Fitzgerald M."/>
            <person name="Abouelleil A."/>
            <person name="Alvarado L."/>
            <person name="Chapman S.B."/>
            <person name="Gainer-Dewar J."/>
            <person name="Goldberg J."/>
            <person name="Griggs A."/>
            <person name="Gujja S."/>
            <person name="Hansen M."/>
            <person name="Howarth C."/>
            <person name="Imamovic A."/>
            <person name="Ireland A."/>
            <person name="Larimer J."/>
            <person name="McCowan C."/>
            <person name="Murphy C."/>
            <person name="Pearson M."/>
            <person name="Poon T.W."/>
            <person name="Priest M."/>
            <person name="Roberts A."/>
            <person name="Saif S."/>
            <person name="Shea T."/>
            <person name="Sykes S."/>
            <person name="Wortman J."/>
            <person name="Nusbaum C."/>
            <person name="Birren B."/>
        </authorList>
    </citation>
    <scope>NUCLEOTIDE SEQUENCE [LARGE SCALE GENOMIC DNA]</scope>
    <source>
        <strain evidence="2">NJM9701</strain>
    </source>
</reference>
<dbReference type="VEuPathDB" id="FungiDB:H310_03526"/>
<proteinExistence type="predicted"/>
<feature type="region of interest" description="Disordered" evidence="1">
    <location>
        <begin position="58"/>
        <end position="105"/>
    </location>
</feature>
<dbReference type="EMBL" id="KI913956">
    <property type="protein sequence ID" value="ETW05868.1"/>
    <property type="molecule type" value="Genomic_DNA"/>
</dbReference>
<protein>
    <submittedName>
        <fullName evidence="2">Uncharacterized protein</fullName>
    </submittedName>
</protein>
<evidence type="ECO:0000313" key="2">
    <source>
        <dbReference type="EMBL" id="ETW05868.1"/>
    </source>
</evidence>
<sequence length="129" mass="14752">MPSTYMTSCAMMDCRRFAKHRGMCLSHYRAWIHLQQHNHHHLDPHPVPTLYTSIARSVSPSIASSSSSGSSQMSPRSYRESLAKVLAERHRPKEPSDADDRGAARMATLKTRLILRERLRQREKGPVRC</sequence>
<organism evidence="2">
    <name type="scientific">Aphanomyces invadans</name>
    <dbReference type="NCBI Taxonomy" id="157072"/>
    <lineage>
        <taxon>Eukaryota</taxon>
        <taxon>Sar</taxon>
        <taxon>Stramenopiles</taxon>
        <taxon>Oomycota</taxon>
        <taxon>Saprolegniomycetes</taxon>
        <taxon>Saprolegniales</taxon>
        <taxon>Verrucalvaceae</taxon>
        <taxon>Aphanomyces</taxon>
    </lineage>
</organism>
<name>A0A024UJS8_9STRA</name>
<dbReference type="RefSeq" id="XP_008865645.1">
    <property type="nucleotide sequence ID" value="XM_008867423.1"/>
</dbReference>
<accession>A0A024UJS8</accession>
<dbReference type="AlphaFoldDB" id="A0A024UJS8"/>
<evidence type="ECO:0000256" key="1">
    <source>
        <dbReference type="SAM" id="MobiDB-lite"/>
    </source>
</evidence>
<feature type="compositionally biased region" description="Low complexity" evidence="1">
    <location>
        <begin position="58"/>
        <end position="76"/>
    </location>
</feature>
<dbReference type="GeneID" id="20080576"/>
<gene>
    <name evidence="2" type="ORF">H310_03526</name>
</gene>